<accession>A0A518KB21</accession>
<dbReference type="AlphaFoldDB" id="A0A518KB21"/>
<protein>
    <submittedName>
        <fullName evidence="4">Putative lipoprotein YiaD</fullName>
    </submittedName>
</protein>
<dbReference type="Gene3D" id="3.30.1330.60">
    <property type="entry name" value="OmpA-like domain"/>
    <property type="match status" value="1"/>
</dbReference>
<dbReference type="KEGG" id="bmei:Spa11_32030"/>
<evidence type="ECO:0000256" key="1">
    <source>
        <dbReference type="PROSITE-ProRule" id="PRU00473"/>
    </source>
</evidence>
<dbReference type="InterPro" id="IPR050330">
    <property type="entry name" value="Bact_OuterMem_StrucFunc"/>
</dbReference>
<dbReference type="Proteomes" id="UP000316426">
    <property type="component" value="Chromosome"/>
</dbReference>
<dbReference type="InterPro" id="IPR006665">
    <property type="entry name" value="OmpA-like"/>
</dbReference>
<proteinExistence type="predicted"/>
<feature type="coiled-coil region" evidence="2">
    <location>
        <begin position="44"/>
        <end position="113"/>
    </location>
</feature>
<evidence type="ECO:0000313" key="5">
    <source>
        <dbReference type="Proteomes" id="UP000316426"/>
    </source>
</evidence>
<dbReference type="PROSITE" id="PS51257">
    <property type="entry name" value="PROKAR_LIPOPROTEIN"/>
    <property type="match status" value="1"/>
</dbReference>
<dbReference type="InterPro" id="IPR036737">
    <property type="entry name" value="OmpA-like_sf"/>
</dbReference>
<keyword evidence="2" id="KW-0175">Coiled coil</keyword>
<evidence type="ECO:0000256" key="2">
    <source>
        <dbReference type="SAM" id="Coils"/>
    </source>
</evidence>
<dbReference type="CDD" id="cd07185">
    <property type="entry name" value="OmpA_C-like"/>
    <property type="match status" value="1"/>
</dbReference>
<dbReference type="PANTHER" id="PTHR30329">
    <property type="entry name" value="STATOR ELEMENT OF FLAGELLAR MOTOR COMPLEX"/>
    <property type="match status" value="1"/>
</dbReference>
<keyword evidence="5" id="KW-1185">Reference proteome</keyword>
<keyword evidence="4" id="KW-0449">Lipoprotein</keyword>
<dbReference type="PANTHER" id="PTHR30329:SF21">
    <property type="entry name" value="LIPOPROTEIN YIAD-RELATED"/>
    <property type="match status" value="1"/>
</dbReference>
<feature type="domain" description="OmpA-like" evidence="3">
    <location>
        <begin position="154"/>
        <end position="276"/>
    </location>
</feature>
<dbReference type="PROSITE" id="PS51123">
    <property type="entry name" value="OMPA_2"/>
    <property type="match status" value="1"/>
</dbReference>
<evidence type="ECO:0000259" key="3">
    <source>
        <dbReference type="PROSITE" id="PS51123"/>
    </source>
</evidence>
<dbReference type="SUPFAM" id="SSF103088">
    <property type="entry name" value="OmpA-like"/>
    <property type="match status" value="1"/>
</dbReference>
<keyword evidence="1" id="KW-0472">Membrane</keyword>
<organism evidence="4 5">
    <name type="scientific">Botrimarina mediterranea</name>
    <dbReference type="NCBI Taxonomy" id="2528022"/>
    <lineage>
        <taxon>Bacteria</taxon>
        <taxon>Pseudomonadati</taxon>
        <taxon>Planctomycetota</taxon>
        <taxon>Planctomycetia</taxon>
        <taxon>Pirellulales</taxon>
        <taxon>Lacipirellulaceae</taxon>
        <taxon>Botrimarina</taxon>
    </lineage>
</organism>
<sequence length="280" mass="30598">MARYSVPCLCLCLLFATGCGRVVFRPNGTAPGQPQPVTLTYDQQQQIAQREQDLQRRADQLDRDNQELESLLAQSRQQVQLLGDQVTATQDQLRATAERLASTQSDNTQLQNRTQELLASTQAQTKTIGFAPNSSLLQPIQLRGLTGVDIRQDGDVIRVALPADQVFYTNTAQLQPTGERLVTNVATQLMEAYPGHMIGVEGHTDGAPSASAQFPTAQHLSVAQATAAYDALRRTGVPAAQLFTVGQGANHPLVSNATEAGRQKNRRLELVVYPETVRRR</sequence>
<dbReference type="EMBL" id="CP036349">
    <property type="protein sequence ID" value="QDV74994.1"/>
    <property type="molecule type" value="Genomic_DNA"/>
</dbReference>
<evidence type="ECO:0000313" key="4">
    <source>
        <dbReference type="EMBL" id="QDV74994.1"/>
    </source>
</evidence>
<name>A0A518KB21_9BACT</name>
<gene>
    <name evidence="4" type="primary">yiaD</name>
    <name evidence="4" type="ORF">Spa11_32030</name>
</gene>
<dbReference type="Pfam" id="PF00691">
    <property type="entry name" value="OmpA"/>
    <property type="match status" value="1"/>
</dbReference>
<dbReference type="RefSeq" id="WP_145113902.1">
    <property type="nucleotide sequence ID" value="NZ_CP036349.1"/>
</dbReference>
<reference evidence="4 5" key="1">
    <citation type="submission" date="2019-02" db="EMBL/GenBank/DDBJ databases">
        <title>Deep-cultivation of Planctomycetes and their phenomic and genomic characterization uncovers novel biology.</title>
        <authorList>
            <person name="Wiegand S."/>
            <person name="Jogler M."/>
            <person name="Boedeker C."/>
            <person name="Pinto D."/>
            <person name="Vollmers J."/>
            <person name="Rivas-Marin E."/>
            <person name="Kohn T."/>
            <person name="Peeters S.H."/>
            <person name="Heuer A."/>
            <person name="Rast P."/>
            <person name="Oberbeckmann S."/>
            <person name="Bunk B."/>
            <person name="Jeske O."/>
            <person name="Meyerdierks A."/>
            <person name="Storesund J.E."/>
            <person name="Kallscheuer N."/>
            <person name="Luecker S."/>
            <person name="Lage O.M."/>
            <person name="Pohl T."/>
            <person name="Merkel B.J."/>
            <person name="Hornburger P."/>
            <person name="Mueller R.-W."/>
            <person name="Bruemmer F."/>
            <person name="Labrenz M."/>
            <person name="Spormann A.M."/>
            <person name="Op den Camp H."/>
            <person name="Overmann J."/>
            <person name="Amann R."/>
            <person name="Jetten M.S.M."/>
            <person name="Mascher T."/>
            <person name="Medema M.H."/>
            <person name="Devos D.P."/>
            <person name="Kaster A.-K."/>
            <person name="Ovreas L."/>
            <person name="Rohde M."/>
            <person name="Galperin M.Y."/>
            <person name="Jogler C."/>
        </authorList>
    </citation>
    <scope>NUCLEOTIDE SEQUENCE [LARGE SCALE GENOMIC DNA]</scope>
    <source>
        <strain evidence="4 5">Spa11</strain>
    </source>
</reference>
<dbReference type="GO" id="GO:0016020">
    <property type="term" value="C:membrane"/>
    <property type="evidence" value="ECO:0007669"/>
    <property type="project" value="UniProtKB-UniRule"/>
</dbReference>